<accession>A0ABP5K714</accession>
<feature type="compositionally biased region" description="Polar residues" evidence="1">
    <location>
        <begin position="16"/>
        <end position="40"/>
    </location>
</feature>
<name>A0ABP5K714_9ACTN</name>
<evidence type="ECO:0000256" key="1">
    <source>
        <dbReference type="SAM" id="MobiDB-lite"/>
    </source>
</evidence>
<feature type="region of interest" description="Disordered" evidence="1">
    <location>
        <begin position="1"/>
        <end position="40"/>
    </location>
</feature>
<keyword evidence="3" id="KW-1185">Reference proteome</keyword>
<organism evidence="2 3">
    <name type="scientific">Kitasatospora saccharophila</name>
    <dbReference type="NCBI Taxonomy" id="407973"/>
    <lineage>
        <taxon>Bacteria</taxon>
        <taxon>Bacillati</taxon>
        <taxon>Actinomycetota</taxon>
        <taxon>Actinomycetes</taxon>
        <taxon>Kitasatosporales</taxon>
        <taxon>Streptomycetaceae</taxon>
        <taxon>Kitasatospora</taxon>
    </lineage>
</organism>
<sequence length="68" mass="6990">MSNVTPRQLCKGPVGGSTNLRTGTPDSYGPSVTVSGNDAESSRITAARPFSRILAGAVTAPTEKERGI</sequence>
<dbReference type="Proteomes" id="UP001500897">
    <property type="component" value="Unassembled WGS sequence"/>
</dbReference>
<evidence type="ECO:0000313" key="3">
    <source>
        <dbReference type="Proteomes" id="UP001500897"/>
    </source>
</evidence>
<comment type="caution">
    <text evidence="2">The sequence shown here is derived from an EMBL/GenBank/DDBJ whole genome shotgun (WGS) entry which is preliminary data.</text>
</comment>
<protein>
    <submittedName>
        <fullName evidence="2">Uncharacterized protein</fullName>
    </submittedName>
</protein>
<proteinExistence type="predicted"/>
<reference evidence="3" key="1">
    <citation type="journal article" date="2019" name="Int. J. Syst. Evol. Microbiol.">
        <title>The Global Catalogue of Microorganisms (GCM) 10K type strain sequencing project: providing services to taxonomists for standard genome sequencing and annotation.</title>
        <authorList>
            <consortium name="The Broad Institute Genomics Platform"/>
            <consortium name="The Broad Institute Genome Sequencing Center for Infectious Disease"/>
            <person name="Wu L."/>
            <person name="Ma J."/>
        </authorList>
    </citation>
    <scope>NUCLEOTIDE SEQUENCE [LARGE SCALE GENOMIC DNA]</scope>
    <source>
        <strain evidence="3">JCM 14559</strain>
    </source>
</reference>
<evidence type="ECO:0000313" key="2">
    <source>
        <dbReference type="EMBL" id="GAA2126153.1"/>
    </source>
</evidence>
<dbReference type="EMBL" id="BAAANS010000118">
    <property type="protein sequence ID" value="GAA2126153.1"/>
    <property type="molecule type" value="Genomic_DNA"/>
</dbReference>
<gene>
    <name evidence="2" type="ORF">GCM10009759_78420</name>
</gene>